<dbReference type="EMBL" id="JBHUII010000001">
    <property type="protein sequence ID" value="MFD2204753.1"/>
    <property type="molecule type" value="Genomic_DNA"/>
</dbReference>
<dbReference type="InterPro" id="IPR017946">
    <property type="entry name" value="PLC-like_Pdiesterase_TIM-brl"/>
</dbReference>
<sequence length="251" mass="27869">MANATPKVILPRVQAHRGAKGVRPENTMASLREALVQGASWTEFDVKLSKDGIPVLYHDQDLKRTSGLDGLVKDYTFDELQAIEAGAWFAPSFKGEKIPSLEEVLQFHIDNGLHANIELKPSDGEEAATARAVVTLLNRVWPDDLAKPLFSSFKREALAVVRDLAPSFPRGLLLYDDTSDWQKHAASLNCTTIHLWHKMFTPELITEIKQLGYGIATYTVNDVDRAKELVAMGVESIITDFPKEMIEAIGI</sequence>
<proteinExistence type="predicted"/>
<comment type="caution">
    <text evidence="2">The sequence shown here is derived from an EMBL/GenBank/DDBJ whole genome shotgun (WGS) entry which is preliminary data.</text>
</comment>
<evidence type="ECO:0000259" key="1">
    <source>
        <dbReference type="PROSITE" id="PS51704"/>
    </source>
</evidence>
<dbReference type="Proteomes" id="UP001597294">
    <property type="component" value="Unassembled WGS sequence"/>
</dbReference>
<dbReference type="PANTHER" id="PTHR46211:SF1">
    <property type="entry name" value="GLYCEROPHOSPHODIESTER PHOSPHODIESTERASE, CYTOPLASMIC"/>
    <property type="match status" value="1"/>
</dbReference>
<dbReference type="InterPro" id="IPR030395">
    <property type="entry name" value="GP_PDE_dom"/>
</dbReference>
<name>A0ABW5BIQ5_9PROT</name>
<keyword evidence="3" id="KW-1185">Reference proteome</keyword>
<protein>
    <submittedName>
        <fullName evidence="2">Glycerophosphodiester phosphodiesterase family protein</fullName>
    </submittedName>
</protein>
<dbReference type="PROSITE" id="PS51704">
    <property type="entry name" value="GP_PDE"/>
    <property type="match status" value="1"/>
</dbReference>
<gene>
    <name evidence="2" type="ORF">ACFSKO_03995</name>
</gene>
<dbReference type="SUPFAM" id="SSF51695">
    <property type="entry name" value="PLC-like phosphodiesterases"/>
    <property type="match status" value="1"/>
</dbReference>
<dbReference type="PANTHER" id="PTHR46211">
    <property type="entry name" value="GLYCEROPHOSPHORYL DIESTER PHOSPHODIESTERASE"/>
    <property type="match status" value="1"/>
</dbReference>
<dbReference type="Gene3D" id="3.20.20.190">
    <property type="entry name" value="Phosphatidylinositol (PI) phosphodiesterase"/>
    <property type="match status" value="1"/>
</dbReference>
<accession>A0ABW5BIQ5</accession>
<evidence type="ECO:0000313" key="3">
    <source>
        <dbReference type="Proteomes" id="UP001597294"/>
    </source>
</evidence>
<dbReference type="RefSeq" id="WP_380248647.1">
    <property type="nucleotide sequence ID" value="NZ_JBHUII010000001.1"/>
</dbReference>
<reference evidence="3" key="1">
    <citation type="journal article" date="2019" name="Int. J. Syst. Evol. Microbiol.">
        <title>The Global Catalogue of Microorganisms (GCM) 10K type strain sequencing project: providing services to taxonomists for standard genome sequencing and annotation.</title>
        <authorList>
            <consortium name="The Broad Institute Genomics Platform"/>
            <consortium name="The Broad Institute Genome Sequencing Center for Infectious Disease"/>
            <person name="Wu L."/>
            <person name="Ma J."/>
        </authorList>
    </citation>
    <scope>NUCLEOTIDE SEQUENCE [LARGE SCALE GENOMIC DNA]</scope>
    <source>
        <strain evidence="3">CGMCC 4.7192</strain>
    </source>
</reference>
<evidence type="ECO:0000313" key="2">
    <source>
        <dbReference type="EMBL" id="MFD2204753.1"/>
    </source>
</evidence>
<feature type="domain" description="GP-PDE" evidence="1">
    <location>
        <begin position="11"/>
        <end position="249"/>
    </location>
</feature>
<organism evidence="2 3">
    <name type="scientific">Kiloniella antarctica</name>
    <dbReference type="NCBI Taxonomy" id="1550907"/>
    <lineage>
        <taxon>Bacteria</taxon>
        <taxon>Pseudomonadati</taxon>
        <taxon>Pseudomonadota</taxon>
        <taxon>Alphaproteobacteria</taxon>
        <taxon>Rhodospirillales</taxon>
        <taxon>Kiloniellaceae</taxon>
        <taxon>Kiloniella</taxon>
    </lineage>
</organism>
<dbReference type="Pfam" id="PF03009">
    <property type="entry name" value="GDPD"/>
    <property type="match status" value="1"/>
</dbReference>